<dbReference type="EMBL" id="BOMM01000036">
    <property type="protein sequence ID" value="GIE12072.1"/>
    <property type="molecule type" value="Genomic_DNA"/>
</dbReference>
<organism evidence="8 9">
    <name type="scientific">Paractinoplanes ferrugineus</name>
    <dbReference type="NCBI Taxonomy" id="113564"/>
    <lineage>
        <taxon>Bacteria</taxon>
        <taxon>Bacillati</taxon>
        <taxon>Actinomycetota</taxon>
        <taxon>Actinomycetes</taxon>
        <taxon>Micromonosporales</taxon>
        <taxon>Micromonosporaceae</taxon>
        <taxon>Paractinoplanes</taxon>
    </lineage>
</organism>
<keyword evidence="2 5" id="KW-0378">Hydrolase</keyword>
<dbReference type="Pfam" id="PF13245">
    <property type="entry name" value="AAA_19"/>
    <property type="match status" value="1"/>
</dbReference>
<dbReference type="InterPro" id="IPR027417">
    <property type="entry name" value="P-loop_NTPase"/>
</dbReference>
<dbReference type="GO" id="GO:0005524">
    <property type="term" value="F:ATP binding"/>
    <property type="evidence" value="ECO:0007669"/>
    <property type="project" value="UniProtKB-UniRule"/>
</dbReference>
<keyword evidence="9" id="KW-1185">Reference proteome</keyword>
<dbReference type="GO" id="GO:0016787">
    <property type="term" value="F:hydrolase activity"/>
    <property type="evidence" value="ECO:0007669"/>
    <property type="project" value="UniProtKB-UniRule"/>
</dbReference>
<protein>
    <submittedName>
        <fullName evidence="8">DNA helicase</fullName>
    </submittedName>
</protein>
<evidence type="ECO:0000256" key="6">
    <source>
        <dbReference type="SAM" id="MobiDB-lite"/>
    </source>
</evidence>
<feature type="compositionally biased region" description="Low complexity" evidence="6">
    <location>
        <begin position="534"/>
        <end position="564"/>
    </location>
</feature>
<dbReference type="GO" id="GO:0003677">
    <property type="term" value="F:DNA binding"/>
    <property type="evidence" value="ECO:0007669"/>
    <property type="project" value="InterPro"/>
</dbReference>
<proteinExistence type="predicted"/>
<comment type="caution">
    <text evidence="8">The sequence shown here is derived from an EMBL/GenBank/DDBJ whole genome shotgun (WGS) entry which is preliminary data.</text>
</comment>
<dbReference type="GO" id="GO:0043138">
    <property type="term" value="F:3'-5' DNA helicase activity"/>
    <property type="evidence" value="ECO:0007669"/>
    <property type="project" value="TreeGrafter"/>
</dbReference>
<dbReference type="PANTHER" id="PTHR11070">
    <property type="entry name" value="UVRD / RECB / PCRA DNA HELICASE FAMILY MEMBER"/>
    <property type="match status" value="1"/>
</dbReference>
<gene>
    <name evidence="8" type="ORF">Afe05nite_39120</name>
</gene>
<dbReference type="PROSITE" id="PS51198">
    <property type="entry name" value="UVRD_HELICASE_ATP_BIND"/>
    <property type="match status" value="1"/>
</dbReference>
<sequence length="639" mass="67686">MFRPADPGAPVDDDLLAVLSRDSVAAGPDLVATIRAAQDDVVSTELDRVLIVQGGPGTGKTMTALRRVAWLLDEGLLDDAETLVVGPSEAFARFTDDVLTGWGYDRVVHRAVGALLSRTPGVRDEAPHIARLKGESRMVGLLKRAYAQHQSRPAAEVPASIDVGGQTVKLDSMIVRRMIETAVASEAPIGDRRRILRATMAAASKDPRLVLEAADQLADRLWPRFEPARFLRELFGSRKLLAAAAGGEFTDREVASLYRHDDSDLWFDADLPLLDEVDHLTGLEVKGFLHVVVDEAQDLSPMQMRAIARRSRTGSITVVGDIAQSTGLWARDDWHDLEAELPAAIPHEHRELRFGYRIPRQIFDLAAELLPMAAPSVQAPTTVRDGNSEPVITPADVTTRGRLVATAAAEHADRGRSVAVVCPARCRAEVEAALDDEGLPWHPAGDDEPGGAGVALLAPHEAKGLEFDAAVVVEPGYILDDDSRGHRLLYIALTRATGFLHLIGAPEDLPVEYGAAAAPPAAAPLGPTPPGPAPTAAAPAAAGTSAPAGTSASEGSGASVAAEAGASTAGADALLAQREPVTWSPPPRPAEPELEPAVREAIDVVVRSLAETLLGSLTPELWPVALRRLEDLIAPEALP</sequence>
<dbReference type="RefSeq" id="WP_203818572.1">
    <property type="nucleotide sequence ID" value="NZ_BAAABP010000013.1"/>
</dbReference>
<evidence type="ECO:0000256" key="4">
    <source>
        <dbReference type="ARBA" id="ARBA00022840"/>
    </source>
</evidence>
<reference evidence="8" key="1">
    <citation type="submission" date="2021-01" db="EMBL/GenBank/DDBJ databases">
        <title>Whole genome shotgun sequence of Actinoplanes ferrugineus NBRC 15555.</title>
        <authorList>
            <person name="Komaki H."/>
            <person name="Tamura T."/>
        </authorList>
    </citation>
    <scope>NUCLEOTIDE SEQUENCE</scope>
    <source>
        <strain evidence="8">NBRC 15555</strain>
    </source>
</reference>
<keyword evidence="1 5" id="KW-0547">Nucleotide-binding</keyword>
<dbReference type="GO" id="GO:0005829">
    <property type="term" value="C:cytosol"/>
    <property type="evidence" value="ECO:0007669"/>
    <property type="project" value="TreeGrafter"/>
</dbReference>
<evidence type="ECO:0000256" key="1">
    <source>
        <dbReference type="ARBA" id="ARBA00022741"/>
    </source>
</evidence>
<dbReference type="InterPro" id="IPR014016">
    <property type="entry name" value="UvrD-like_ATP-bd"/>
</dbReference>
<dbReference type="Proteomes" id="UP000598174">
    <property type="component" value="Unassembled WGS sequence"/>
</dbReference>
<evidence type="ECO:0000259" key="7">
    <source>
        <dbReference type="PROSITE" id="PS51198"/>
    </source>
</evidence>
<evidence type="ECO:0000256" key="2">
    <source>
        <dbReference type="ARBA" id="ARBA00022801"/>
    </source>
</evidence>
<evidence type="ECO:0000256" key="5">
    <source>
        <dbReference type="PROSITE-ProRule" id="PRU00560"/>
    </source>
</evidence>
<dbReference type="InterPro" id="IPR027785">
    <property type="entry name" value="UvrD-like_helicase_C"/>
</dbReference>
<dbReference type="AlphaFoldDB" id="A0A919J255"/>
<dbReference type="PANTHER" id="PTHR11070:SF45">
    <property type="entry name" value="DNA 3'-5' HELICASE"/>
    <property type="match status" value="1"/>
</dbReference>
<dbReference type="GO" id="GO:0000725">
    <property type="term" value="P:recombinational repair"/>
    <property type="evidence" value="ECO:0007669"/>
    <property type="project" value="TreeGrafter"/>
</dbReference>
<keyword evidence="3 5" id="KW-0347">Helicase</keyword>
<accession>A0A919J255</accession>
<evidence type="ECO:0000313" key="9">
    <source>
        <dbReference type="Proteomes" id="UP000598174"/>
    </source>
</evidence>
<dbReference type="InterPro" id="IPR000212">
    <property type="entry name" value="DNA_helicase_UvrD/REP"/>
</dbReference>
<evidence type="ECO:0000256" key="3">
    <source>
        <dbReference type="ARBA" id="ARBA00022806"/>
    </source>
</evidence>
<dbReference type="Pfam" id="PF13538">
    <property type="entry name" value="UvrD_C_2"/>
    <property type="match status" value="1"/>
</dbReference>
<dbReference type="Gene3D" id="3.40.50.300">
    <property type="entry name" value="P-loop containing nucleotide triphosphate hydrolases"/>
    <property type="match status" value="2"/>
</dbReference>
<dbReference type="SUPFAM" id="SSF52540">
    <property type="entry name" value="P-loop containing nucleoside triphosphate hydrolases"/>
    <property type="match status" value="1"/>
</dbReference>
<evidence type="ECO:0000313" key="8">
    <source>
        <dbReference type="EMBL" id="GIE12072.1"/>
    </source>
</evidence>
<feature type="binding site" evidence="5">
    <location>
        <begin position="54"/>
        <end position="61"/>
    </location>
    <ligand>
        <name>ATP</name>
        <dbReference type="ChEBI" id="CHEBI:30616"/>
    </ligand>
</feature>
<feature type="domain" description="UvrD-like helicase ATP-binding" evidence="7">
    <location>
        <begin position="33"/>
        <end position="359"/>
    </location>
</feature>
<feature type="region of interest" description="Disordered" evidence="6">
    <location>
        <begin position="522"/>
        <end position="564"/>
    </location>
</feature>
<keyword evidence="4 5" id="KW-0067">ATP-binding</keyword>
<name>A0A919J255_9ACTN</name>